<feature type="transmembrane region" description="Helical" evidence="1">
    <location>
        <begin position="250"/>
        <end position="270"/>
    </location>
</feature>
<dbReference type="InterPro" id="IPR037185">
    <property type="entry name" value="EmrE-like"/>
</dbReference>
<keyword evidence="1" id="KW-0472">Membrane</keyword>
<name>A0ABR7R862_9PROT</name>
<dbReference type="Proteomes" id="UP000603940">
    <property type="component" value="Unassembled WGS sequence"/>
</dbReference>
<feature type="transmembrane region" description="Helical" evidence="1">
    <location>
        <begin position="220"/>
        <end position="238"/>
    </location>
</feature>
<evidence type="ECO:0000313" key="4">
    <source>
        <dbReference type="Proteomes" id="UP000603940"/>
    </source>
</evidence>
<dbReference type="PANTHER" id="PTHR22911">
    <property type="entry name" value="ACYL-MALONYL CONDENSING ENZYME-RELATED"/>
    <property type="match status" value="1"/>
</dbReference>
<evidence type="ECO:0000259" key="2">
    <source>
        <dbReference type="Pfam" id="PF00892"/>
    </source>
</evidence>
<evidence type="ECO:0000313" key="3">
    <source>
        <dbReference type="EMBL" id="MBC9177986.1"/>
    </source>
</evidence>
<proteinExistence type="predicted"/>
<dbReference type="Pfam" id="PF00892">
    <property type="entry name" value="EamA"/>
    <property type="match status" value="1"/>
</dbReference>
<keyword evidence="1" id="KW-0812">Transmembrane</keyword>
<keyword evidence="1" id="KW-1133">Transmembrane helix</keyword>
<feature type="transmembrane region" description="Helical" evidence="1">
    <location>
        <begin position="189"/>
        <end position="208"/>
    </location>
</feature>
<accession>A0ABR7R862</accession>
<feature type="domain" description="EamA" evidence="2">
    <location>
        <begin position="15"/>
        <end position="149"/>
    </location>
</feature>
<dbReference type="InterPro" id="IPR000620">
    <property type="entry name" value="EamA_dom"/>
</dbReference>
<gene>
    <name evidence="3" type="ORF">IBL25_13655</name>
</gene>
<sequence>MATTAAPKRLDNAARGILLVALGYAIIACADAAVKWALPEVGIAGAMLWRGVFGAMTMAAVARMQGTGLSGLMPVNGRLVATRSLLHCVVSGAFYAAWFLGMPLADSYAVSSVSPLVMTLLAIPLLGEQVGWRRWTSTLVGFGGVLVMLQPGGALWRWEVGVMLVAVALMALTRLWTRVLGRTDTPATITFWLMVAHIPVGLVLLPLFPPPVSLFPSGDTMLVLAALGCGNAMAHMLFARAFAIAPVSVLAPFEYSPLIWSLPIGLMIWGDWPAPSTFAGAGIVIAAGLYNLHRERLRARQSRLGEGR</sequence>
<feature type="transmembrane region" description="Helical" evidence="1">
    <location>
        <begin position="107"/>
        <end position="126"/>
    </location>
</feature>
<protein>
    <submittedName>
        <fullName evidence="3">DMT family transporter</fullName>
    </submittedName>
</protein>
<organism evidence="3 4">
    <name type="scientific">Pseudoroseomonas ludipueritiae</name>
    <dbReference type="NCBI Taxonomy" id="198093"/>
    <lineage>
        <taxon>Bacteria</taxon>
        <taxon>Pseudomonadati</taxon>
        <taxon>Pseudomonadota</taxon>
        <taxon>Alphaproteobacteria</taxon>
        <taxon>Acetobacterales</taxon>
        <taxon>Acetobacteraceae</taxon>
        <taxon>Pseudoroseomonas</taxon>
    </lineage>
</organism>
<comment type="caution">
    <text evidence="3">The sequence shown here is derived from an EMBL/GenBank/DDBJ whole genome shotgun (WGS) entry which is preliminary data.</text>
</comment>
<feature type="transmembrane region" description="Helical" evidence="1">
    <location>
        <begin position="160"/>
        <end position="177"/>
    </location>
</feature>
<feature type="transmembrane region" description="Helical" evidence="1">
    <location>
        <begin position="84"/>
        <end position="101"/>
    </location>
</feature>
<dbReference type="EMBL" id="JACTUZ010000057">
    <property type="protein sequence ID" value="MBC9177986.1"/>
    <property type="molecule type" value="Genomic_DNA"/>
</dbReference>
<dbReference type="PANTHER" id="PTHR22911:SF103">
    <property type="entry name" value="BLR2811 PROTEIN"/>
    <property type="match status" value="1"/>
</dbReference>
<evidence type="ECO:0000256" key="1">
    <source>
        <dbReference type="SAM" id="Phobius"/>
    </source>
</evidence>
<keyword evidence="4" id="KW-1185">Reference proteome</keyword>
<feature type="transmembrane region" description="Helical" evidence="1">
    <location>
        <begin position="276"/>
        <end position="293"/>
    </location>
</feature>
<dbReference type="SUPFAM" id="SSF103481">
    <property type="entry name" value="Multidrug resistance efflux transporter EmrE"/>
    <property type="match status" value="2"/>
</dbReference>
<reference evidence="3 4" key="1">
    <citation type="journal article" date="2009" name="Int. J. Syst. Evol. Microbiol.">
        <title>Transfer of Teichococcus ludipueritiae and Muricoccus roseus to the genus Roseomonas, as Roseomonas ludipueritiae comb. nov. and Roseomonas rosea comb. nov., respectively, and emended description of the genus Roseomonas.</title>
        <authorList>
            <person name="Sanchez-Porro C."/>
            <person name="Gallego V."/>
            <person name="Busse H.J."/>
            <person name="Kampfer P."/>
            <person name="Ventosa A."/>
        </authorList>
    </citation>
    <scope>NUCLEOTIDE SEQUENCE [LARGE SCALE GENOMIC DNA]</scope>
    <source>
        <strain evidence="3 4">DSM 14915</strain>
    </source>
</reference>